<feature type="transmembrane region" description="Helical" evidence="2">
    <location>
        <begin position="538"/>
        <end position="556"/>
    </location>
</feature>
<feature type="transmembrane region" description="Helical" evidence="2">
    <location>
        <begin position="514"/>
        <end position="532"/>
    </location>
</feature>
<feature type="transmembrane region" description="Helical" evidence="2">
    <location>
        <begin position="21"/>
        <end position="39"/>
    </location>
</feature>
<dbReference type="PANTHER" id="PTHR32063">
    <property type="match status" value="1"/>
</dbReference>
<feature type="transmembrane region" description="Helical" evidence="2">
    <location>
        <begin position="1077"/>
        <end position="1102"/>
    </location>
</feature>
<dbReference type="SUPFAM" id="SSF82714">
    <property type="entry name" value="Multidrug efflux transporter AcrB TolC docking domain, DN and DC subdomains"/>
    <property type="match status" value="2"/>
</dbReference>
<keyword evidence="4" id="KW-1185">Reference proteome</keyword>
<protein>
    <submittedName>
        <fullName evidence="3">Copper transporter</fullName>
    </submittedName>
</protein>
<feature type="transmembrane region" description="Helical" evidence="2">
    <location>
        <begin position="340"/>
        <end position="358"/>
    </location>
</feature>
<sequence>MKDLQKEFKPTSWAIDNRVSIYVATVLIALLGISSYLSLPKEQFPEVVFPQFYISTINFGTSPEDMETLVTKPIEKQLNGISGVKKIKSTSLQDYSAISIEFNAEEDIEAARNEVRQKVDDARKDLPQKLDQEPQIIKIDVSQMPIMNINLSGDFDLQSLKRYADEMQDRIEALNEITRVDIVGALDREIQVNVDKYKMDAAQISFDDITRAIQSENITISGGLVSMDGQKRTLSIKGEYKDPLKIRNIVIRGSAGSTVYLKDIADVVDGFKEQESYARLNGENVITLNVIKQSGKNLIDASDKIRAIKEDMEKTYFPKGLKVTITADQSKSTRSTLRDLINTIIIGFALVTIILMFFMGAVNAVFVALSVPISMFIAFLLMPVYGFTLNMMVLFSFLLALGIVVDDAIVVIENVHRIFYETKNLGIVKAAKMAAGEVFLPVLSGTLTVLAPFVPLLFWPGIIGKFMFYLPVTLITTLLASLFVAYIINPVFAVDFMDKHEGEAHPKAKWDRKFTILTIIFAVLALICYGTKNAGGGNFIIFLWCLIALERFWLGAIARRFQYGFWPKVQERYKSVLAWFLVGWRPVWILFATFGLLIFSVMLIGIRAPKVVFFPTSDPNFIYTYIELPMGTDQKYTDSITHVIEKRITSVVKPNNPIVESIISNVAVGAGDPSQMSQGTEPQKGKVTVAFVEFGERHGQSTKDYLDKIRAAVKGIPGANITVEQEQSGPPTGKAINIEISGDEFETLTTTSDKIKRYLDSLNIGGVEELKSDFESNKPEVVVEIDRERANREGISTATIGMALRGALFGTEASKYRDPEDDYPINVRFKEDQRNNVNTLMNTNIMFRDMNMGGAVRQVPLSAVATIRYANTYASIKRIDQKRVVTLASNVLSGYNANEVVGQIKAALDEFAKPAGVMVKMTGEQEDQEETMNFLLKAMVGAFGLILLIMVLQFNSIGRPLIIFSEILFSIIGVFLGFAITKMDISIVMTGVGIMALAGIVVRNGIVLVEFTDLLLMQGATVHEAVMEAGRTRMTPVILTAIAAILGLIPLAVGFNIDFASLFSSFEPHIFFGGDNVAFWGPLAWTMIFGLIFATFLTLILVPVMYSMNKRSIDVLDYMGWPRALKYVPFLVLIVKLFMPRAKVRELHDDNYLSPKPYKFFKGKDEPAHADDAHATNGVLVEQPQPLK</sequence>
<evidence type="ECO:0000313" key="4">
    <source>
        <dbReference type="Proteomes" id="UP000244450"/>
    </source>
</evidence>
<feature type="transmembrane region" description="Helical" evidence="2">
    <location>
        <begin position="577"/>
        <end position="606"/>
    </location>
</feature>
<evidence type="ECO:0000313" key="3">
    <source>
        <dbReference type="EMBL" id="PUZ28078.1"/>
    </source>
</evidence>
<dbReference type="InterPro" id="IPR001036">
    <property type="entry name" value="Acrflvin-R"/>
</dbReference>
<dbReference type="SUPFAM" id="SSF82866">
    <property type="entry name" value="Multidrug efflux transporter AcrB transmembrane domain"/>
    <property type="match status" value="2"/>
</dbReference>
<dbReference type="Pfam" id="PF00873">
    <property type="entry name" value="ACR_tran"/>
    <property type="match status" value="2"/>
</dbReference>
<feature type="transmembrane region" description="Helical" evidence="2">
    <location>
        <begin position="365"/>
        <end position="385"/>
    </location>
</feature>
<dbReference type="Gene3D" id="3.30.2090.10">
    <property type="entry name" value="Multidrug efflux transporter AcrB TolC docking domain, DN and DC subdomains"/>
    <property type="match status" value="2"/>
</dbReference>
<feature type="transmembrane region" description="Helical" evidence="2">
    <location>
        <begin position="992"/>
        <end position="1016"/>
    </location>
</feature>
<dbReference type="GO" id="GO:0042910">
    <property type="term" value="F:xenobiotic transmembrane transporter activity"/>
    <property type="evidence" value="ECO:0007669"/>
    <property type="project" value="TreeGrafter"/>
</dbReference>
<keyword evidence="2" id="KW-0472">Membrane</keyword>
<dbReference type="SUPFAM" id="SSF82693">
    <property type="entry name" value="Multidrug efflux transporter AcrB pore domain, PN1, PN2, PC1 and PC2 subdomains"/>
    <property type="match status" value="3"/>
</dbReference>
<dbReference type="RefSeq" id="WP_108684719.1">
    <property type="nucleotide sequence ID" value="NZ_QCYK01000001.1"/>
</dbReference>
<comment type="caution">
    <text evidence="3">The sequence shown here is derived from an EMBL/GenBank/DDBJ whole genome shotgun (WGS) entry which is preliminary data.</text>
</comment>
<dbReference type="OrthoDB" id="9758234at2"/>
<feature type="transmembrane region" description="Helical" evidence="2">
    <location>
        <begin position="391"/>
        <end position="412"/>
    </location>
</feature>
<feature type="transmembrane region" description="Helical" evidence="2">
    <location>
        <begin position="433"/>
        <end position="454"/>
    </location>
</feature>
<feature type="compositionally biased region" description="Basic and acidic residues" evidence="1">
    <location>
        <begin position="1163"/>
        <end position="1174"/>
    </location>
</feature>
<feature type="transmembrane region" description="Helical" evidence="2">
    <location>
        <begin position="934"/>
        <end position="954"/>
    </location>
</feature>
<dbReference type="EMBL" id="QCYK01000001">
    <property type="protein sequence ID" value="PUZ28078.1"/>
    <property type="molecule type" value="Genomic_DNA"/>
</dbReference>
<evidence type="ECO:0000256" key="1">
    <source>
        <dbReference type="SAM" id="MobiDB-lite"/>
    </source>
</evidence>
<dbReference type="GO" id="GO:0005886">
    <property type="term" value="C:plasma membrane"/>
    <property type="evidence" value="ECO:0007669"/>
    <property type="project" value="TreeGrafter"/>
</dbReference>
<proteinExistence type="predicted"/>
<reference evidence="3 4" key="1">
    <citation type="submission" date="2018-04" db="EMBL/GenBank/DDBJ databases">
        <title>Chitinophaga fuyangensis sp. nov., isolated from soil in a chemical factory.</title>
        <authorList>
            <person name="Chen K."/>
        </authorList>
    </citation>
    <scope>NUCLEOTIDE SEQUENCE [LARGE SCALE GENOMIC DNA]</scope>
    <source>
        <strain evidence="3 4">LY-1</strain>
    </source>
</reference>
<dbReference type="PANTHER" id="PTHR32063:SF33">
    <property type="entry name" value="RND SUPERFAMILY EFFLUX PUMP PERMEASE COMPONENT"/>
    <property type="match status" value="1"/>
</dbReference>
<feature type="transmembrane region" description="Helical" evidence="2">
    <location>
        <begin position="466"/>
        <end position="493"/>
    </location>
</feature>
<keyword evidence="2" id="KW-0812">Transmembrane</keyword>
<name>A0A2T7BK80_9BACT</name>
<gene>
    <name evidence="3" type="ORF">DCC81_00920</name>
</gene>
<organism evidence="3 4">
    <name type="scientific">Chitinophaga parva</name>
    <dbReference type="NCBI Taxonomy" id="2169414"/>
    <lineage>
        <taxon>Bacteria</taxon>
        <taxon>Pseudomonadati</taxon>
        <taxon>Bacteroidota</taxon>
        <taxon>Chitinophagia</taxon>
        <taxon>Chitinophagales</taxon>
        <taxon>Chitinophagaceae</taxon>
        <taxon>Chitinophaga</taxon>
    </lineage>
</organism>
<dbReference type="Gene3D" id="1.20.1640.10">
    <property type="entry name" value="Multidrug efflux transporter AcrB transmembrane domain"/>
    <property type="match status" value="2"/>
</dbReference>
<evidence type="ECO:0000256" key="2">
    <source>
        <dbReference type="SAM" id="Phobius"/>
    </source>
</evidence>
<dbReference type="Gene3D" id="3.30.70.1320">
    <property type="entry name" value="Multidrug efflux transporter AcrB pore domain like"/>
    <property type="match status" value="1"/>
</dbReference>
<dbReference type="Gene3D" id="3.30.70.1430">
    <property type="entry name" value="Multidrug efflux transporter AcrB pore domain"/>
    <property type="match status" value="2"/>
</dbReference>
<feature type="transmembrane region" description="Helical" evidence="2">
    <location>
        <begin position="961"/>
        <end position="980"/>
    </location>
</feature>
<accession>A0A2T7BK80</accession>
<dbReference type="AlphaFoldDB" id="A0A2T7BK80"/>
<dbReference type="InterPro" id="IPR027463">
    <property type="entry name" value="AcrB_DN_DC_subdom"/>
</dbReference>
<dbReference type="PRINTS" id="PR00702">
    <property type="entry name" value="ACRIFLAVINRP"/>
</dbReference>
<dbReference type="Gene3D" id="3.30.70.1440">
    <property type="entry name" value="Multidrug efflux transporter AcrB pore domain"/>
    <property type="match status" value="1"/>
</dbReference>
<feature type="transmembrane region" description="Helical" evidence="2">
    <location>
        <begin position="1037"/>
        <end position="1057"/>
    </location>
</feature>
<feature type="region of interest" description="Disordered" evidence="1">
    <location>
        <begin position="1163"/>
        <end position="1188"/>
    </location>
</feature>
<keyword evidence="2" id="KW-1133">Transmembrane helix</keyword>
<dbReference type="Proteomes" id="UP000244450">
    <property type="component" value="Unassembled WGS sequence"/>
</dbReference>